<comment type="caution">
    <text evidence="2">The sequence shown here is derived from an EMBL/GenBank/DDBJ whole genome shotgun (WGS) entry which is preliminary data.</text>
</comment>
<sequence length="219" mass="23327">MPPSSTLNSPRSTSAFYHLHSPAPNIHINTNSQQNSFFGPLAPNARHEVSYATNNTGVTESGASVLHNKGGRNLVHDSSMGSTEPSNTHHSKGKEADTSFARHTSSISSEHSSGSEAALYCSVGSRPSEEDVASPFLSLVNKAEVGLASIPIDGTLPVPGVAAYDVVGGDGERERKNSVTKRSLEGLGKLGMRFKRLFSRKNSGARGGTRTRWMVDCIY</sequence>
<protein>
    <submittedName>
        <fullName evidence="2">Uncharacterized protein</fullName>
    </submittedName>
</protein>
<name>A0A395INH0_9HELO</name>
<feature type="compositionally biased region" description="Polar residues" evidence="1">
    <location>
        <begin position="79"/>
        <end position="88"/>
    </location>
</feature>
<gene>
    <name evidence="2" type="ORF">DID88_002893</name>
</gene>
<dbReference type="AlphaFoldDB" id="A0A395INH0"/>
<organism evidence="2 3">
    <name type="scientific">Monilinia fructigena</name>
    <dbReference type="NCBI Taxonomy" id="38457"/>
    <lineage>
        <taxon>Eukaryota</taxon>
        <taxon>Fungi</taxon>
        <taxon>Dikarya</taxon>
        <taxon>Ascomycota</taxon>
        <taxon>Pezizomycotina</taxon>
        <taxon>Leotiomycetes</taxon>
        <taxon>Helotiales</taxon>
        <taxon>Sclerotiniaceae</taxon>
        <taxon>Monilinia</taxon>
    </lineage>
</organism>
<evidence type="ECO:0000256" key="1">
    <source>
        <dbReference type="SAM" id="MobiDB-lite"/>
    </source>
</evidence>
<accession>A0A395INH0</accession>
<evidence type="ECO:0000313" key="3">
    <source>
        <dbReference type="Proteomes" id="UP000249056"/>
    </source>
</evidence>
<reference evidence="2 3" key="1">
    <citation type="submission" date="2018-06" db="EMBL/GenBank/DDBJ databases">
        <title>Genome Sequence of the Brown Rot Fungal Pathogen Monilinia fructigena.</title>
        <authorList>
            <person name="Landi L."/>
            <person name="De Miccolis Angelini R.M."/>
            <person name="Pollastro S."/>
            <person name="Abate D."/>
            <person name="Faretra F."/>
            <person name="Romanazzi G."/>
        </authorList>
    </citation>
    <scope>NUCLEOTIDE SEQUENCE [LARGE SCALE GENOMIC DNA]</scope>
    <source>
        <strain evidence="2 3">Mfrg269</strain>
    </source>
</reference>
<dbReference type="EMBL" id="QKRW01000028">
    <property type="protein sequence ID" value="RAL61830.1"/>
    <property type="molecule type" value="Genomic_DNA"/>
</dbReference>
<evidence type="ECO:0000313" key="2">
    <source>
        <dbReference type="EMBL" id="RAL61830.1"/>
    </source>
</evidence>
<feature type="region of interest" description="Disordered" evidence="1">
    <location>
        <begin position="60"/>
        <end position="111"/>
    </location>
</feature>
<dbReference type="Proteomes" id="UP000249056">
    <property type="component" value="Unassembled WGS sequence"/>
</dbReference>
<keyword evidence="3" id="KW-1185">Reference proteome</keyword>
<proteinExistence type="predicted"/>